<sequence>MTVRAEEIDRAAFAEEWRQWHADKERALAGPHGFLAITGQYWLDATPTRFPDAPGAWSSTAEGVVVELADDEELVLDGHVLRGRHDFGVLGERVSLYPAAGDAVVEVARRGGHDILRPRHPDSGLRLSFTGTPAYAPDPRWARAGRYVPFDRPRSTTVGSVVEGLEHVYDAPGQVEFELDGTTHRLTAFNGGAPGSLLVLLTDATSGVTTYAATRALSVDAPDAEGNVLLDFNRATNLPCAYTDLATCPLPPAENRLPVAIEAGEKIPPRPDRRPVSVPAAEGAAEGAAADAEAAGDAAGRTRDAAVVAGGARDAEGAARPARAEEAGRRDQP</sequence>
<comment type="caution">
    <text evidence="2">The sequence shown here is derived from an EMBL/GenBank/DDBJ whole genome shotgun (WGS) entry which is preliminary data.</text>
</comment>
<name>A0ABX0ZZN3_9ACTN</name>
<feature type="region of interest" description="Disordered" evidence="1">
    <location>
        <begin position="263"/>
        <end position="333"/>
    </location>
</feature>
<dbReference type="EMBL" id="JAATEJ010000037">
    <property type="protein sequence ID" value="NJP47981.1"/>
    <property type="molecule type" value="Genomic_DNA"/>
</dbReference>
<feature type="compositionally biased region" description="Basic and acidic residues" evidence="1">
    <location>
        <begin position="263"/>
        <end position="275"/>
    </location>
</feature>
<dbReference type="Pfam" id="PF07920">
    <property type="entry name" value="DUF1684"/>
    <property type="match status" value="1"/>
</dbReference>
<dbReference type="PANTHER" id="PTHR41913:SF1">
    <property type="entry name" value="DUF1684 DOMAIN-CONTAINING PROTEIN"/>
    <property type="match status" value="1"/>
</dbReference>
<protein>
    <submittedName>
        <fullName evidence="2">DUF1684 domain-containing protein</fullName>
    </submittedName>
</protein>
<evidence type="ECO:0000313" key="2">
    <source>
        <dbReference type="EMBL" id="NJP47981.1"/>
    </source>
</evidence>
<keyword evidence="3" id="KW-1185">Reference proteome</keyword>
<dbReference type="InterPro" id="IPR012467">
    <property type="entry name" value="DUF1684"/>
</dbReference>
<dbReference type="PANTHER" id="PTHR41913">
    <property type="entry name" value="DUF1684 DOMAIN-CONTAINING PROTEIN"/>
    <property type="match status" value="1"/>
</dbReference>
<proteinExistence type="predicted"/>
<feature type="compositionally biased region" description="Low complexity" evidence="1">
    <location>
        <begin position="280"/>
        <end position="312"/>
    </location>
</feature>
<evidence type="ECO:0000313" key="3">
    <source>
        <dbReference type="Proteomes" id="UP000734511"/>
    </source>
</evidence>
<evidence type="ECO:0000256" key="1">
    <source>
        <dbReference type="SAM" id="MobiDB-lite"/>
    </source>
</evidence>
<accession>A0ABX0ZZN3</accession>
<organism evidence="2 3">
    <name type="scientific">Actinacidiphila epipremni</name>
    <dbReference type="NCBI Taxonomy" id="2053013"/>
    <lineage>
        <taxon>Bacteria</taxon>
        <taxon>Bacillati</taxon>
        <taxon>Actinomycetota</taxon>
        <taxon>Actinomycetes</taxon>
        <taxon>Kitasatosporales</taxon>
        <taxon>Streptomycetaceae</taxon>
        <taxon>Actinacidiphila</taxon>
    </lineage>
</organism>
<gene>
    <name evidence="2" type="ORF">HCN08_31930</name>
</gene>
<dbReference type="Proteomes" id="UP000734511">
    <property type="component" value="Unassembled WGS sequence"/>
</dbReference>
<reference evidence="2 3" key="1">
    <citation type="submission" date="2020-03" db="EMBL/GenBank/DDBJ databases">
        <title>WGS of actinomycetes isolated from Thailand.</title>
        <authorList>
            <person name="Thawai C."/>
        </authorList>
    </citation>
    <scope>NUCLEOTIDE SEQUENCE [LARGE SCALE GENOMIC DNA]</scope>
    <source>
        <strain evidence="2 3">PRB2-1</strain>
    </source>
</reference>
<feature type="compositionally biased region" description="Basic and acidic residues" evidence="1">
    <location>
        <begin position="313"/>
        <end position="333"/>
    </location>
</feature>